<proteinExistence type="inferred from homology"/>
<gene>
    <name evidence="10" type="ORF">ABL78_2659</name>
</gene>
<keyword evidence="11" id="KW-1185">Reference proteome</keyword>
<accession>A0A0N1PE23</accession>
<dbReference type="VEuPathDB" id="TriTrypDB:Lsey_0057_0100"/>
<keyword evidence="3 8" id="KW-0808">Transferase</keyword>
<dbReference type="Pfam" id="PF00432">
    <property type="entry name" value="Prenyltrans"/>
    <property type="match status" value="1"/>
</dbReference>
<protein>
    <recommendedName>
        <fullName evidence="8">Geranylgeranyl transferase type-2 subunit beta</fullName>
        <ecNumber evidence="8">2.5.1.60</ecNumber>
    </recommendedName>
</protein>
<dbReference type="SUPFAM" id="SSF48239">
    <property type="entry name" value="Terpenoid cyclases/Protein prenyltransferases"/>
    <property type="match status" value="1"/>
</dbReference>
<dbReference type="EMBL" id="LJSK01000057">
    <property type="protein sequence ID" value="KPI88235.1"/>
    <property type="molecule type" value="Genomic_DNA"/>
</dbReference>
<dbReference type="InterPro" id="IPR001330">
    <property type="entry name" value="Prenyltrans"/>
</dbReference>
<dbReference type="InterPro" id="IPR045089">
    <property type="entry name" value="PGGT1B-like"/>
</dbReference>
<evidence type="ECO:0000259" key="9">
    <source>
        <dbReference type="Pfam" id="PF00432"/>
    </source>
</evidence>
<dbReference type="GO" id="GO:0005968">
    <property type="term" value="C:Rab-protein geranylgeranyltransferase complex"/>
    <property type="evidence" value="ECO:0007669"/>
    <property type="project" value="UniProtKB-UniRule"/>
</dbReference>
<feature type="domain" description="Prenyltransferase alpha-alpha toroid" evidence="9">
    <location>
        <begin position="17"/>
        <end position="307"/>
    </location>
</feature>
<evidence type="ECO:0000256" key="8">
    <source>
        <dbReference type="RuleBase" id="RU365076"/>
    </source>
</evidence>
<dbReference type="Gene3D" id="1.50.10.20">
    <property type="match status" value="1"/>
</dbReference>
<comment type="catalytic activity">
    <reaction evidence="7 8">
        <text>geranylgeranyl diphosphate + L-cysteinyl-[protein] = S-geranylgeranyl-L-cysteinyl-[protein] + diphosphate</text>
        <dbReference type="Rhea" id="RHEA:21240"/>
        <dbReference type="Rhea" id="RHEA-COMP:10131"/>
        <dbReference type="Rhea" id="RHEA-COMP:11537"/>
        <dbReference type="ChEBI" id="CHEBI:29950"/>
        <dbReference type="ChEBI" id="CHEBI:33019"/>
        <dbReference type="ChEBI" id="CHEBI:57533"/>
        <dbReference type="ChEBI" id="CHEBI:86021"/>
        <dbReference type="EC" id="2.5.1.60"/>
    </reaction>
</comment>
<dbReference type="GO" id="GO:0004663">
    <property type="term" value="F:Rab geranylgeranyltransferase activity"/>
    <property type="evidence" value="ECO:0007669"/>
    <property type="project" value="UniProtKB-UniRule"/>
</dbReference>
<keyword evidence="2 8" id="KW-0637">Prenyltransferase</keyword>
<evidence type="ECO:0000256" key="6">
    <source>
        <dbReference type="ARBA" id="ARBA00022833"/>
    </source>
</evidence>
<comment type="caution">
    <text evidence="10">The sequence shown here is derived from an EMBL/GenBank/DDBJ whole genome shotgun (WGS) entry which is preliminary data.</text>
</comment>
<reference evidence="10 11" key="1">
    <citation type="journal article" date="2015" name="PLoS Pathog.">
        <title>Leptomonas seymouri: Adaptations to the Dixenous Life Cycle Analyzed by Genome Sequencing, Transcriptome Profiling and Co-infection with Leishmania donovani.</title>
        <authorList>
            <person name="Kraeva N."/>
            <person name="Butenko A."/>
            <person name="Hlavacova J."/>
            <person name="Kostygov A."/>
            <person name="Myskova J."/>
            <person name="Grybchuk D."/>
            <person name="Lestinova T."/>
            <person name="Votypka J."/>
            <person name="Volf P."/>
            <person name="Opperdoes F."/>
            <person name="Flegontov P."/>
            <person name="Lukes J."/>
            <person name="Yurchenko V."/>
        </authorList>
    </citation>
    <scope>NUCLEOTIDE SEQUENCE [LARGE SCALE GENOMIC DNA]</scope>
    <source>
        <strain evidence="10 11">ATCC 30220</strain>
    </source>
</reference>
<keyword evidence="5" id="KW-0677">Repeat</keyword>
<comment type="function">
    <text evidence="8">Catalyzes the transfer of a geranylgeranyl moiety from geranylgeranyl diphosphate to both cysteines of proteins with the C-terminal sequence -XXCC, -XCXC and -CCXX.</text>
</comment>
<name>A0A0N1PE23_LEPSE</name>
<comment type="cofactor">
    <cofactor evidence="8">
        <name>Zn(2+)</name>
        <dbReference type="ChEBI" id="CHEBI:29105"/>
    </cofactor>
    <text evidence="8">Binds 1 zinc ion per subunit.</text>
</comment>
<evidence type="ECO:0000313" key="11">
    <source>
        <dbReference type="Proteomes" id="UP000038009"/>
    </source>
</evidence>
<dbReference type="EC" id="2.5.1.60" evidence="8"/>
<evidence type="ECO:0000256" key="1">
    <source>
        <dbReference type="ARBA" id="ARBA00010497"/>
    </source>
</evidence>
<evidence type="ECO:0000256" key="5">
    <source>
        <dbReference type="ARBA" id="ARBA00022737"/>
    </source>
</evidence>
<dbReference type="Proteomes" id="UP000038009">
    <property type="component" value="Unassembled WGS sequence"/>
</dbReference>
<comment type="similarity">
    <text evidence="1 8">Belongs to the protein prenyltransferase subunit beta family.</text>
</comment>
<evidence type="ECO:0000256" key="3">
    <source>
        <dbReference type="ARBA" id="ARBA00022679"/>
    </source>
</evidence>
<dbReference type="PANTHER" id="PTHR11774">
    <property type="entry name" value="GERANYLGERANYL TRANSFERASE TYPE BETA SUBUNIT"/>
    <property type="match status" value="1"/>
</dbReference>
<dbReference type="CDD" id="cd02894">
    <property type="entry name" value="GGTase-II"/>
    <property type="match status" value="1"/>
</dbReference>
<dbReference type="OrthoDB" id="5428259at2759"/>
<dbReference type="GO" id="GO:0046872">
    <property type="term" value="F:metal ion binding"/>
    <property type="evidence" value="ECO:0007669"/>
    <property type="project" value="UniProtKB-KW"/>
</dbReference>
<evidence type="ECO:0000313" key="10">
    <source>
        <dbReference type="EMBL" id="KPI88235.1"/>
    </source>
</evidence>
<evidence type="ECO:0000256" key="4">
    <source>
        <dbReference type="ARBA" id="ARBA00022723"/>
    </source>
</evidence>
<dbReference type="FunFam" id="1.50.10.20:FF:000029">
    <property type="entry name" value="Geranylgeranyl transferase type-2 subunit beta"/>
    <property type="match status" value="1"/>
</dbReference>
<evidence type="ECO:0000256" key="2">
    <source>
        <dbReference type="ARBA" id="ARBA00022602"/>
    </source>
</evidence>
<sequence length="332" mass="36988">MSVDVDARVSASPVAADLHVQFVHKLDENTQWKAQHLKMNGVYWGLNALVLLRRLDYKREDVLDFVLSCRNPDGGFGGNTDMDSHLLYTMSAVQLLCMFDALDRIDVEHTAKWIASMQLADGSFQGDEWGEVDTRFSYIALNCLRLMNRCDLINMNAAVEYVLASQNWDGGFGVSPGAESHAGQIFCCIGSLCLANALDRIDRDRVAAWLAMRQLPSGGLNGRPEKKADVCYSWWVISSLSALGRTHWIDKGALFRYILSCQDTQDGGFSDKPGNQADVYHTFFGLCGLSLLGYQDYDLTPINPVYALTYDVLERLRIPEEYGSRVGLASAE</sequence>
<dbReference type="AlphaFoldDB" id="A0A0N1PE23"/>
<dbReference type="PANTHER" id="PTHR11774:SF11">
    <property type="entry name" value="GERANYLGERANYL TRANSFERASE TYPE-2 SUBUNIT BETA"/>
    <property type="match status" value="1"/>
</dbReference>
<keyword evidence="4 8" id="KW-0479">Metal-binding</keyword>
<dbReference type="InterPro" id="IPR026873">
    <property type="entry name" value="Ptb1"/>
</dbReference>
<dbReference type="InterPro" id="IPR008930">
    <property type="entry name" value="Terpenoid_cyclase/PrenylTrfase"/>
</dbReference>
<evidence type="ECO:0000256" key="7">
    <source>
        <dbReference type="ARBA" id="ARBA00047658"/>
    </source>
</evidence>
<dbReference type="OMA" id="VKRCQCP"/>
<keyword evidence="6 8" id="KW-0862">Zinc</keyword>
<organism evidence="10 11">
    <name type="scientific">Leptomonas seymouri</name>
    <dbReference type="NCBI Taxonomy" id="5684"/>
    <lineage>
        <taxon>Eukaryota</taxon>
        <taxon>Discoba</taxon>
        <taxon>Euglenozoa</taxon>
        <taxon>Kinetoplastea</taxon>
        <taxon>Metakinetoplastina</taxon>
        <taxon>Trypanosomatida</taxon>
        <taxon>Trypanosomatidae</taxon>
        <taxon>Leishmaniinae</taxon>
        <taxon>Leptomonas</taxon>
    </lineage>
</organism>